<dbReference type="AlphaFoldDB" id="A0A0S4JEM2"/>
<feature type="compositionally biased region" description="Polar residues" evidence="1">
    <location>
        <begin position="111"/>
        <end position="146"/>
    </location>
</feature>
<proteinExistence type="predicted"/>
<dbReference type="VEuPathDB" id="TriTrypDB:BSAL_23630"/>
<feature type="region of interest" description="Disordered" evidence="1">
    <location>
        <begin position="75"/>
        <end position="280"/>
    </location>
</feature>
<accession>A0A0S4JEM2</accession>
<dbReference type="EMBL" id="CYKH01001772">
    <property type="protein sequence ID" value="CUG89831.1"/>
    <property type="molecule type" value="Genomic_DNA"/>
</dbReference>
<dbReference type="Proteomes" id="UP000051952">
    <property type="component" value="Unassembled WGS sequence"/>
</dbReference>
<gene>
    <name evidence="2" type="ORF">BSAL_23630</name>
</gene>
<reference evidence="3" key="1">
    <citation type="submission" date="2015-09" db="EMBL/GenBank/DDBJ databases">
        <authorList>
            <consortium name="Pathogen Informatics"/>
        </authorList>
    </citation>
    <scope>NUCLEOTIDE SEQUENCE [LARGE SCALE GENOMIC DNA]</scope>
    <source>
        <strain evidence="3">Lake Konstanz</strain>
    </source>
</reference>
<feature type="compositionally biased region" description="Polar residues" evidence="1">
    <location>
        <begin position="160"/>
        <end position="176"/>
    </location>
</feature>
<organism evidence="2 3">
    <name type="scientific">Bodo saltans</name>
    <name type="common">Flagellated protozoan</name>
    <dbReference type="NCBI Taxonomy" id="75058"/>
    <lineage>
        <taxon>Eukaryota</taxon>
        <taxon>Discoba</taxon>
        <taxon>Euglenozoa</taxon>
        <taxon>Kinetoplastea</taxon>
        <taxon>Metakinetoplastina</taxon>
        <taxon>Eubodonida</taxon>
        <taxon>Bodonidae</taxon>
        <taxon>Bodo</taxon>
    </lineage>
</organism>
<feature type="compositionally biased region" description="Basic and acidic residues" evidence="1">
    <location>
        <begin position="193"/>
        <end position="217"/>
    </location>
</feature>
<evidence type="ECO:0008006" key="4">
    <source>
        <dbReference type="Google" id="ProtNLM"/>
    </source>
</evidence>
<evidence type="ECO:0000313" key="2">
    <source>
        <dbReference type="EMBL" id="CUG89831.1"/>
    </source>
</evidence>
<sequence>MASDRRGLAHHQQHRAVDLEDSYQDSIQLLLTTLESEIILLSTVPGMPTVTRERLAHLVATLQAEYAVKISATQSAGDPNNITSNSYSSGVMAPSSSTATFHSQQQQQQQKHINNQRRSSSLQRISPRASHTSHTEGEGSSLTQRGETPIAANDRRSLRQLGSTQRNNSTGSTTPMTGGDGDWSAPLPGSHSHHTDGESTPHGQHIIDDPSSDRDDGISTDGGIVAASKATVSPRHGGGSSGKPARSPRSIVAAPAEEDGQHRKATGTSGGGGGLVRMGSRKSLIPTLPPAHHHHPPHHHGGGRFFFFHGYGSYPAAASAPPPPSTFGHCLTAAVHMSLEALLVMCEAERLALYTKTSNGASLELAIAVGAGVPPARKGMIASPVGLVQAVFTTCIAANLNAVTYEDVAECPGPTAGKNALLFPVIYTTPAGLREPQGVIILINKRHGQQPFGDKDEHLLNMRIPMLSYQLWRYPLEHAAFTFDAAPLQALAPLPTYTAPLMGIPKELSDAPDHVQKVYHRNGAEKFIRRQALVLTDDIVQAPSTAESVSSVEAYISVLEDCWKRGIVLA</sequence>
<name>A0A0S4JEM2_BODSA</name>
<evidence type="ECO:0000313" key="3">
    <source>
        <dbReference type="Proteomes" id="UP000051952"/>
    </source>
</evidence>
<feature type="compositionally biased region" description="Polar residues" evidence="1">
    <location>
        <begin position="75"/>
        <end position="103"/>
    </location>
</feature>
<protein>
    <recommendedName>
        <fullName evidence="4">GAF domain-containing protein</fullName>
    </recommendedName>
</protein>
<evidence type="ECO:0000256" key="1">
    <source>
        <dbReference type="SAM" id="MobiDB-lite"/>
    </source>
</evidence>
<dbReference type="SUPFAM" id="SSF55781">
    <property type="entry name" value="GAF domain-like"/>
    <property type="match status" value="1"/>
</dbReference>
<keyword evidence="3" id="KW-1185">Reference proteome</keyword>